<dbReference type="Proteomes" id="UP000050794">
    <property type="component" value="Unassembled WGS sequence"/>
</dbReference>
<keyword evidence="4" id="KW-1185">Reference proteome</keyword>
<proteinExistence type="predicted"/>
<protein>
    <submittedName>
        <fullName evidence="5">Transmembrane protein</fullName>
    </submittedName>
</protein>
<keyword evidence="2" id="KW-0812">Transmembrane</keyword>
<evidence type="ECO:0000313" key="4">
    <source>
        <dbReference type="Proteomes" id="UP000050794"/>
    </source>
</evidence>
<evidence type="ECO:0000256" key="1">
    <source>
        <dbReference type="SAM" id="MobiDB-lite"/>
    </source>
</evidence>
<evidence type="ECO:0000313" key="5">
    <source>
        <dbReference type="WBParaSite" id="TCNE_0001535001-mRNA-1"/>
    </source>
</evidence>
<feature type="compositionally biased region" description="Polar residues" evidence="1">
    <location>
        <begin position="182"/>
        <end position="207"/>
    </location>
</feature>
<gene>
    <name evidence="3" type="ORF">TCNE_LOCUS15349</name>
</gene>
<evidence type="ECO:0000313" key="3">
    <source>
        <dbReference type="EMBL" id="VDM46670.1"/>
    </source>
</evidence>
<dbReference type="WBParaSite" id="TCNE_0001535001-mRNA-1">
    <property type="protein sequence ID" value="TCNE_0001535001-mRNA-1"/>
    <property type="gene ID" value="TCNE_0001535001"/>
</dbReference>
<reference evidence="3 4" key="2">
    <citation type="submission" date="2018-11" db="EMBL/GenBank/DDBJ databases">
        <authorList>
            <consortium name="Pathogen Informatics"/>
        </authorList>
    </citation>
    <scope>NUCLEOTIDE SEQUENCE [LARGE SCALE GENOMIC DNA]</scope>
</reference>
<feature type="transmembrane region" description="Helical" evidence="2">
    <location>
        <begin position="16"/>
        <end position="37"/>
    </location>
</feature>
<sequence>MAECCSWCPCRPSLSIFAVFLLAAETCLLIIMVQFAFDFYGRKHLLELTLFRKQQTRPIAGTYLCLQMSSASIVSFSGSSIDDFRYIHDISMQLLPPEREIYQGMRERSGHNSEFNHSISLDYPGTSQFTSSFGEMLEHAGNNNSASLFTTAREVSLWNSTDRKFSSQDMSMPVSMDAVSATEASHSNAQSTKQSDASKGGSTQQKGTSKRGVRDISLNFELIDRLDETLSRVESVQRTLHCCGLKSSREWLEEFTGNFTVVMVRISCVLAVHLLNASSAEFCTGIDSEVTTANERAVSWCHCVPFPSRCIQLLPYRKETPHSTVPPYALLAEPTAGKRRSHMYPQRPIIHMHECQIICSFDLSLFQDSLRRYGHFPSERHTRFQGLRLTS</sequence>
<evidence type="ECO:0000256" key="2">
    <source>
        <dbReference type="SAM" id="Phobius"/>
    </source>
</evidence>
<organism evidence="4 5">
    <name type="scientific">Toxocara canis</name>
    <name type="common">Canine roundworm</name>
    <dbReference type="NCBI Taxonomy" id="6265"/>
    <lineage>
        <taxon>Eukaryota</taxon>
        <taxon>Metazoa</taxon>
        <taxon>Ecdysozoa</taxon>
        <taxon>Nematoda</taxon>
        <taxon>Chromadorea</taxon>
        <taxon>Rhabditida</taxon>
        <taxon>Spirurina</taxon>
        <taxon>Ascaridomorpha</taxon>
        <taxon>Ascaridoidea</taxon>
        <taxon>Toxocaridae</taxon>
        <taxon>Toxocara</taxon>
    </lineage>
</organism>
<feature type="region of interest" description="Disordered" evidence="1">
    <location>
        <begin position="177"/>
        <end position="211"/>
    </location>
</feature>
<name>A0A183V3M9_TOXCA</name>
<keyword evidence="2" id="KW-0472">Membrane</keyword>
<keyword evidence="2" id="KW-1133">Transmembrane helix</keyword>
<dbReference type="AlphaFoldDB" id="A0A183V3M9"/>
<dbReference type="EMBL" id="UYWY01022798">
    <property type="protein sequence ID" value="VDM46670.1"/>
    <property type="molecule type" value="Genomic_DNA"/>
</dbReference>
<accession>A0A183V3M9</accession>
<reference evidence="5" key="1">
    <citation type="submission" date="2016-06" db="UniProtKB">
        <authorList>
            <consortium name="WormBaseParasite"/>
        </authorList>
    </citation>
    <scope>IDENTIFICATION</scope>
</reference>